<dbReference type="GO" id="GO:0032259">
    <property type="term" value="P:methylation"/>
    <property type="evidence" value="ECO:0007669"/>
    <property type="project" value="UniProtKB-KW"/>
</dbReference>
<dbReference type="STRING" id="252474.B1A74_10800"/>
<dbReference type="RefSeq" id="WP_018946155.1">
    <property type="nucleotide sequence ID" value="NZ_MUZR01000049.1"/>
</dbReference>
<proteinExistence type="predicted"/>
<evidence type="ECO:0000313" key="2">
    <source>
        <dbReference type="EMBL" id="OOC09485.1"/>
    </source>
</evidence>
<dbReference type="GO" id="GO:0008168">
    <property type="term" value="F:methyltransferase activity"/>
    <property type="evidence" value="ECO:0007669"/>
    <property type="project" value="UniProtKB-KW"/>
</dbReference>
<gene>
    <name evidence="2" type="ORF">B1A74_10800</name>
</gene>
<keyword evidence="2" id="KW-0489">Methyltransferase</keyword>
<comment type="caution">
    <text evidence="2">The sequence shown here is derived from an EMBL/GenBank/DDBJ whole genome shotgun (WGS) entry which is preliminary data.</text>
</comment>
<dbReference type="InterPro" id="IPR052514">
    <property type="entry name" value="SAM-dependent_MTase"/>
</dbReference>
<dbReference type="NCBIfam" id="TIGR01444">
    <property type="entry name" value="fkbM_fam"/>
    <property type="match status" value="1"/>
</dbReference>
<name>A0A1V2ZWM9_9GAMM</name>
<feature type="domain" description="Methyltransferase FkbM" evidence="1">
    <location>
        <begin position="55"/>
        <end position="186"/>
    </location>
</feature>
<sequence>MDAPPNPDPSPAARERLNATLGLLRSLAIYRRPGRQRALRRLYRPFIGRDDRVFDIGAHLGDRTLAFSRLGGHVIAVEPQPVLRRWLERGPGRRRNVTVRGEAVGAEPGTADLHISHRTPTVSTLSQRWTDELPRRNDGFRSVRWEDHLQVPVITLDDLIAEYGLPAFCKIDVEGYEVEVLSGLSQPIPALSLEFVAGALDIAIAGMERLAELGDYEFNVIAGEQREYRFARWQDRGRVRLWLEAHAADYGSGDLYARLRMPHARS</sequence>
<dbReference type="PANTHER" id="PTHR34203">
    <property type="entry name" value="METHYLTRANSFERASE, FKBM FAMILY PROTEIN"/>
    <property type="match status" value="1"/>
</dbReference>
<accession>A0A1V2ZWM9</accession>
<organism evidence="2 3">
    <name type="scientific">Thioalkalivibrio halophilus</name>
    <dbReference type="NCBI Taxonomy" id="252474"/>
    <lineage>
        <taxon>Bacteria</taxon>
        <taxon>Pseudomonadati</taxon>
        <taxon>Pseudomonadota</taxon>
        <taxon>Gammaproteobacteria</taxon>
        <taxon>Chromatiales</taxon>
        <taxon>Ectothiorhodospiraceae</taxon>
        <taxon>Thioalkalivibrio</taxon>
    </lineage>
</organism>
<evidence type="ECO:0000313" key="3">
    <source>
        <dbReference type="Proteomes" id="UP000189177"/>
    </source>
</evidence>
<dbReference type="Proteomes" id="UP000189177">
    <property type="component" value="Unassembled WGS sequence"/>
</dbReference>
<evidence type="ECO:0000259" key="1">
    <source>
        <dbReference type="Pfam" id="PF05050"/>
    </source>
</evidence>
<dbReference type="InterPro" id="IPR006342">
    <property type="entry name" value="FkbM_mtfrase"/>
</dbReference>
<dbReference type="Gene3D" id="3.40.50.150">
    <property type="entry name" value="Vaccinia Virus protein VP39"/>
    <property type="match status" value="1"/>
</dbReference>
<dbReference type="EMBL" id="MUZR01000049">
    <property type="protein sequence ID" value="OOC09485.1"/>
    <property type="molecule type" value="Genomic_DNA"/>
</dbReference>
<dbReference type="OrthoDB" id="4104638at2"/>
<dbReference type="SUPFAM" id="SSF53335">
    <property type="entry name" value="S-adenosyl-L-methionine-dependent methyltransferases"/>
    <property type="match status" value="1"/>
</dbReference>
<dbReference type="InterPro" id="IPR029063">
    <property type="entry name" value="SAM-dependent_MTases_sf"/>
</dbReference>
<protein>
    <submittedName>
        <fullName evidence="2">FkbM family methyltransferase</fullName>
    </submittedName>
</protein>
<keyword evidence="2" id="KW-0808">Transferase</keyword>
<keyword evidence="3" id="KW-1185">Reference proteome</keyword>
<reference evidence="2 3" key="1">
    <citation type="submission" date="2017-02" db="EMBL/GenBank/DDBJ databases">
        <title>Genomic diversity within the haloalkaliphilic genus Thioalkalivibrio.</title>
        <authorList>
            <person name="Ahn A.-C."/>
            <person name="Meier-Kolthoff J."/>
            <person name="Overmars L."/>
            <person name="Richter M."/>
            <person name="Woyke T."/>
            <person name="Sorokin D.Y."/>
            <person name="Muyzer G."/>
        </authorList>
    </citation>
    <scope>NUCLEOTIDE SEQUENCE [LARGE SCALE GENOMIC DNA]</scope>
    <source>
        <strain evidence="2 3">HL17</strain>
    </source>
</reference>
<dbReference type="AlphaFoldDB" id="A0A1V2ZWM9"/>
<dbReference type="PANTHER" id="PTHR34203:SF15">
    <property type="entry name" value="SLL1173 PROTEIN"/>
    <property type="match status" value="1"/>
</dbReference>
<dbReference type="Pfam" id="PF05050">
    <property type="entry name" value="Methyltransf_21"/>
    <property type="match status" value="1"/>
</dbReference>